<protein>
    <submittedName>
        <fullName evidence="3">Uncharacterized protein</fullName>
    </submittedName>
</protein>
<accession>A0A438MCN6</accession>
<keyword evidence="2" id="KW-1133">Transmembrane helix</keyword>
<dbReference type="RefSeq" id="WP_127935442.1">
    <property type="nucleotide sequence ID" value="NZ_SAUN01000001.1"/>
</dbReference>
<evidence type="ECO:0000256" key="1">
    <source>
        <dbReference type="SAM" id="MobiDB-lite"/>
    </source>
</evidence>
<proteinExistence type="predicted"/>
<dbReference type="AlphaFoldDB" id="A0A438MCN6"/>
<keyword evidence="4" id="KW-1185">Reference proteome</keyword>
<gene>
    <name evidence="3" type="ORF">EDD27_6225</name>
</gene>
<name>A0A438MCN6_9ACTN</name>
<sequence>MLNDIVAYLGFFLLGLLPVVGIILMAARRRDHGRAAIIGIMGCVALIVGVVFNAARRPVIQLLGDLFGLELAILVSTVISLIFSMVGTGLLIWAVVARRPQQQPAPSPGPGGRPQQQPAWGQPPQPPFQQQAPGWQHPQRPPFSDGS</sequence>
<feature type="transmembrane region" description="Helical" evidence="2">
    <location>
        <begin position="34"/>
        <end position="52"/>
    </location>
</feature>
<dbReference type="OrthoDB" id="3544042at2"/>
<feature type="transmembrane region" description="Helical" evidence="2">
    <location>
        <begin position="72"/>
        <end position="96"/>
    </location>
</feature>
<dbReference type="EMBL" id="SAUN01000001">
    <property type="protein sequence ID" value="RVX43540.1"/>
    <property type="molecule type" value="Genomic_DNA"/>
</dbReference>
<feature type="region of interest" description="Disordered" evidence="1">
    <location>
        <begin position="101"/>
        <end position="147"/>
    </location>
</feature>
<keyword evidence="2" id="KW-0812">Transmembrane</keyword>
<evidence type="ECO:0000313" key="3">
    <source>
        <dbReference type="EMBL" id="RVX43540.1"/>
    </source>
</evidence>
<keyword evidence="2" id="KW-0472">Membrane</keyword>
<evidence type="ECO:0000256" key="2">
    <source>
        <dbReference type="SAM" id="Phobius"/>
    </source>
</evidence>
<feature type="transmembrane region" description="Helical" evidence="2">
    <location>
        <begin position="6"/>
        <end position="27"/>
    </location>
</feature>
<comment type="caution">
    <text evidence="3">The sequence shown here is derived from an EMBL/GenBank/DDBJ whole genome shotgun (WGS) entry which is preliminary data.</text>
</comment>
<organism evidence="3 4">
    <name type="scientific">Nonomuraea polychroma</name>
    <dbReference type="NCBI Taxonomy" id="46176"/>
    <lineage>
        <taxon>Bacteria</taxon>
        <taxon>Bacillati</taxon>
        <taxon>Actinomycetota</taxon>
        <taxon>Actinomycetes</taxon>
        <taxon>Streptosporangiales</taxon>
        <taxon>Streptosporangiaceae</taxon>
        <taxon>Nonomuraea</taxon>
    </lineage>
</organism>
<reference evidence="3 4" key="1">
    <citation type="submission" date="2019-01" db="EMBL/GenBank/DDBJ databases">
        <title>Sequencing the genomes of 1000 actinobacteria strains.</title>
        <authorList>
            <person name="Klenk H.-P."/>
        </authorList>
    </citation>
    <scope>NUCLEOTIDE SEQUENCE [LARGE SCALE GENOMIC DNA]</scope>
    <source>
        <strain evidence="3 4">DSM 43925</strain>
    </source>
</reference>
<evidence type="ECO:0000313" key="4">
    <source>
        <dbReference type="Proteomes" id="UP000284824"/>
    </source>
</evidence>
<dbReference type="Proteomes" id="UP000284824">
    <property type="component" value="Unassembled WGS sequence"/>
</dbReference>